<dbReference type="Proteomes" id="UP001596012">
    <property type="component" value="Unassembled WGS sequence"/>
</dbReference>
<comment type="caution">
    <text evidence="1">The sequence shown here is derived from an EMBL/GenBank/DDBJ whole genome shotgun (WGS) entry which is preliminary data.</text>
</comment>
<dbReference type="EMBL" id="JBHSFG010000059">
    <property type="protein sequence ID" value="MFC4469262.1"/>
    <property type="molecule type" value="Genomic_DNA"/>
</dbReference>
<proteinExistence type="predicted"/>
<accession>A0ABV8YXD5</accession>
<name>A0ABV8YXD5_9ACTN</name>
<evidence type="ECO:0000313" key="2">
    <source>
        <dbReference type="Proteomes" id="UP001596012"/>
    </source>
</evidence>
<evidence type="ECO:0000313" key="1">
    <source>
        <dbReference type="EMBL" id="MFC4469262.1"/>
    </source>
</evidence>
<dbReference type="RefSeq" id="WP_386347941.1">
    <property type="nucleotide sequence ID" value="NZ_JBHSFG010000059.1"/>
</dbReference>
<organism evidence="1 2">
    <name type="scientific">Streptomyces xiangluensis</name>
    <dbReference type="NCBI Taxonomy" id="2665720"/>
    <lineage>
        <taxon>Bacteria</taxon>
        <taxon>Bacillati</taxon>
        <taxon>Actinomycetota</taxon>
        <taxon>Actinomycetes</taxon>
        <taxon>Kitasatosporales</taxon>
        <taxon>Streptomycetaceae</taxon>
        <taxon>Streptomyces</taxon>
    </lineage>
</organism>
<reference evidence="2" key="1">
    <citation type="journal article" date="2019" name="Int. J. Syst. Evol. Microbiol.">
        <title>The Global Catalogue of Microorganisms (GCM) 10K type strain sequencing project: providing services to taxonomists for standard genome sequencing and annotation.</title>
        <authorList>
            <consortium name="The Broad Institute Genomics Platform"/>
            <consortium name="The Broad Institute Genome Sequencing Center for Infectious Disease"/>
            <person name="Wu L."/>
            <person name="Ma J."/>
        </authorList>
    </citation>
    <scope>NUCLEOTIDE SEQUENCE [LARGE SCALE GENOMIC DNA]</scope>
    <source>
        <strain evidence="2">DT43</strain>
    </source>
</reference>
<sequence length="219" mass="24722">MRWPWQRAERTTTCPLPRLLASATPGIPFEAVYTLRWRPTLRLRPNLDDLVRADVHQKAAETAARWDAADLPAAQDALNAALGASHEGNRHYRILAAQVVLRLSPESRERLAQRTADTERVRRLQFLKTHLYDHPGLVVLDRLERHPGRLPDEETAALQRLARTIKGCDQWWYPLLEQWEQLGDGFSDADKQQRAMLALLNSVAALNGGTPPAAQAHAN</sequence>
<protein>
    <submittedName>
        <fullName evidence="1">Uncharacterized protein</fullName>
    </submittedName>
</protein>
<keyword evidence="2" id="KW-1185">Reference proteome</keyword>
<gene>
    <name evidence="1" type="ORF">ACFPH6_32915</name>
</gene>